<dbReference type="Gene3D" id="3.40.50.11780">
    <property type="match status" value="1"/>
</dbReference>
<gene>
    <name evidence="3" type="ORF">KDM89_05505</name>
</gene>
<accession>A0A941I689</accession>
<dbReference type="InterPro" id="IPR020287">
    <property type="entry name" value="Tail_sheath_C"/>
</dbReference>
<dbReference type="PANTHER" id="PTHR35861:SF1">
    <property type="entry name" value="PHAGE TAIL SHEATH PROTEIN"/>
    <property type="match status" value="1"/>
</dbReference>
<feature type="domain" description="Tail sheath protein C-terminal" evidence="2">
    <location>
        <begin position="408"/>
        <end position="515"/>
    </location>
</feature>
<name>A0A941I689_9BURK</name>
<evidence type="ECO:0000256" key="1">
    <source>
        <dbReference type="ARBA" id="ARBA00008005"/>
    </source>
</evidence>
<protein>
    <submittedName>
        <fullName evidence="3">Phage tail sheath family protein</fullName>
    </submittedName>
</protein>
<dbReference type="EMBL" id="JAGSPN010000003">
    <property type="protein sequence ID" value="MBR7781584.1"/>
    <property type="molecule type" value="Genomic_DNA"/>
</dbReference>
<dbReference type="PANTHER" id="PTHR35861">
    <property type="match status" value="1"/>
</dbReference>
<dbReference type="AlphaFoldDB" id="A0A941I689"/>
<dbReference type="Pfam" id="PF17482">
    <property type="entry name" value="Phage_sheath_1C"/>
    <property type="match status" value="1"/>
</dbReference>
<comment type="similarity">
    <text evidence="1">Belongs to the myoviridae tail sheath protein family.</text>
</comment>
<evidence type="ECO:0000259" key="2">
    <source>
        <dbReference type="Pfam" id="PF17482"/>
    </source>
</evidence>
<dbReference type="InterPro" id="IPR052042">
    <property type="entry name" value="Tail_sheath_structural"/>
</dbReference>
<keyword evidence="4" id="KW-1185">Reference proteome</keyword>
<evidence type="ECO:0000313" key="4">
    <source>
        <dbReference type="Proteomes" id="UP000680067"/>
    </source>
</evidence>
<dbReference type="RefSeq" id="WP_212686941.1">
    <property type="nucleotide sequence ID" value="NZ_JAGSPN010000003.1"/>
</dbReference>
<dbReference type="Proteomes" id="UP000680067">
    <property type="component" value="Unassembled WGS sequence"/>
</dbReference>
<comment type="caution">
    <text evidence="3">The sequence shown here is derived from an EMBL/GenBank/DDBJ whole genome shotgun (WGS) entry which is preliminary data.</text>
</comment>
<reference evidence="3" key="1">
    <citation type="submission" date="2021-04" db="EMBL/GenBank/DDBJ databases">
        <title>novel species isolated from subtropical streams in China.</title>
        <authorList>
            <person name="Lu H."/>
        </authorList>
    </citation>
    <scope>NUCLEOTIDE SEQUENCE</scope>
    <source>
        <strain evidence="3">LFS511W</strain>
    </source>
</reference>
<evidence type="ECO:0000313" key="3">
    <source>
        <dbReference type="EMBL" id="MBR7781584.1"/>
    </source>
</evidence>
<organism evidence="3 4">
    <name type="scientific">Undibacterium luofuense</name>
    <dbReference type="NCBI Taxonomy" id="2828733"/>
    <lineage>
        <taxon>Bacteria</taxon>
        <taxon>Pseudomonadati</taxon>
        <taxon>Pseudomonadota</taxon>
        <taxon>Betaproteobacteria</taxon>
        <taxon>Burkholderiales</taxon>
        <taxon>Oxalobacteraceae</taxon>
        <taxon>Undibacterium</taxon>
    </lineage>
</organism>
<proteinExistence type="inferred from homology"/>
<sequence length="520" mass="56423">MSTFKTPGVYIVELNVSPAPVVAAPTSVPVFIGYTPRAVDALGRDCTNRAMRIASYAEFAAMYLPENTTDFSTHYAVLPKSEVKGNAPVLKLGGQAFVVTPDPDTVYYTVNSVKMFFLNGGGPAYVISLGNYGPASGQFQKTFDDPIINKNVHSEAYLKAMALLEKEYEPAVCVMPDAVLSDSDGYAQVINAALTMAQDTGRYFCLFDIRCPVPPVQDNYQEAITQFRAAIAPQSDRNARSYGASYFPWLNSTLYQDDVPDYRNIGDGELTSLAELLAPELQENPALAAFLQQTAIATTLAPKEIHQKLLSMSTGYSAIIAAVRQQAFLVPTTGAIAGVYATVDQNRAVWNAPANVALQGVSSLPLAISDTQQADLLDMHHQGIAVNAIRSFPSLGLLVWGARTLASNDNDWRYIHTRRTLIMLEQSIKAIAMQYVFEPNDANTWTAVNASVSNFLTGIWQQGGLFGQGPQDAFQVKIGLGSTMTEDDLLNGNMCILIEVALIRPAEFLVITIQQQMAAG</sequence>